<keyword evidence="9 16" id="KW-1133">Transmembrane helix</keyword>
<evidence type="ECO:0000256" key="1">
    <source>
        <dbReference type="ARBA" id="ARBA00004141"/>
    </source>
</evidence>
<accession>B3EG37</accession>
<dbReference type="eggNOG" id="COG0558">
    <property type="taxonomic scope" value="Bacteria"/>
</dbReference>
<dbReference type="InterPro" id="IPR048254">
    <property type="entry name" value="CDP_ALCOHOL_P_TRANSF_CS"/>
</dbReference>
<feature type="transmembrane region" description="Helical" evidence="16">
    <location>
        <begin position="160"/>
        <end position="178"/>
    </location>
</feature>
<dbReference type="HOGENOM" id="CLU_051314_6_3_10"/>
<dbReference type="STRING" id="290315.Clim_0477"/>
<dbReference type="Gene3D" id="1.20.120.1760">
    <property type="match status" value="1"/>
</dbReference>
<feature type="transmembrane region" description="Helical" evidence="16">
    <location>
        <begin position="129"/>
        <end position="148"/>
    </location>
</feature>
<dbReference type="InterPro" id="IPR043130">
    <property type="entry name" value="CDP-OH_PTrfase_TM_dom"/>
</dbReference>
<name>B3EG37_CHLL2</name>
<comment type="similarity">
    <text evidence="3 15">Belongs to the CDP-alcohol phosphatidyltransferase class-I family.</text>
</comment>
<keyword evidence="13" id="KW-1208">Phospholipid metabolism</keyword>
<gene>
    <name evidence="17" type="ordered locus">Clim_0477</name>
</gene>
<dbReference type="GO" id="GO:0008444">
    <property type="term" value="F:CDP-diacylglycerol-glycerol-3-phosphate 3-phosphatidyltransferase activity"/>
    <property type="evidence" value="ECO:0007669"/>
    <property type="project" value="UniProtKB-EC"/>
</dbReference>
<evidence type="ECO:0000256" key="7">
    <source>
        <dbReference type="ARBA" id="ARBA00022679"/>
    </source>
</evidence>
<evidence type="ECO:0000256" key="2">
    <source>
        <dbReference type="ARBA" id="ARBA00005042"/>
    </source>
</evidence>
<dbReference type="EC" id="2.7.8.5" evidence="4"/>
<keyword evidence="7 15" id="KW-0808">Transferase</keyword>
<keyword evidence="12" id="KW-0594">Phospholipid biosynthesis</keyword>
<dbReference type="InterPro" id="IPR050324">
    <property type="entry name" value="CDP-alcohol_PTase-I"/>
</dbReference>
<evidence type="ECO:0000256" key="3">
    <source>
        <dbReference type="ARBA" id="ARBA00010441"/>
    </source>
</evidence>
<keyword evidence="8 16" id="KW-0812">Transmembrane</keyword>
<dbReference type="AlphaFoldDB" id="B3EG37"/>
<dbReference type="KEGG" id="cli:Clim_0477"/>
<evidence type="ECO:0000256" key="12">
    <source>
        <dbReference type="ARBA" id="ARBA00023209"/>
    </source>
</evidence>
<evidence type="ECO:0000256" key="10">
    <source>
        <dbReference type="ARBA" id="ARBA00023098"/>
    </source>
</evidence>
<evidence type="ECO:0000256" key="8">
    <source>
        <dbReference type="ARBA" id="ARBA00022692"/>
    </source>
</evidence>
<evidence type="ECO:0000256" key="14">
    <source>
        <dbReference type="ARBA" id="ARBA00048586"/>
    </source>
</evidence>
<dbReference type="PIRSF" id="PIRSF000847">
    <property type="entry name" value="Phos_ph_gly_syn"/>
    <property type="match status" value="1"/>
</dbReference>
<comment type="catalytic activity">
    <reaction evidence="14">
        <text>a CDP-1,2-diacyl-sn-glycerol + sn-glycerol 3-phosphate = a 1,2-diacyl-sn-glycero-3-phospho-(1'-sn-glycero-3'-phosphate) + CMP + H(+)</text>
        <dbReference type="Rhea" id="RHEA:12593"/>
        <dbReference type="ChEBI" id="CHEBI:15378"/>
        <dbReference type="ChEBI" id="CHEBI:57597"/>
        <dbReference type="ChEBI" id="CHEBI:58332"/>
        <dbReference type="ChEBI" id="CHEBI:60110"/>
        <dbReference type="ChEBI" id="CHEBI:60377"/>
        <dbReference type="EC" id="2.7.8.5"/>
    </reaction>
</comment>
<dbReference type="Pfam" id="PF01066">
    <property type="entry name" value="CDP-OH_P_transf"/>
    <property type="match status" value="1"/>
</dbReference>
<evidence type="ECO:0000256" key="5">
    <source>
        <dbReference type="ARBA" id="ARBA00014944"/>
    </source>
</evidence>
<keyword evidence="10" id="KW-0443">Lipid metabolism</keyword>
<sequence length="188" mass="22019">MNKTLQVVEGHIFNLPNFLSFLRILLIPWFLYYYHSGNLTVAITLMVVAVLSDWFDGRAARWTNEVSEMGKILDPLADKLCLASVALYFLWIGELPFWFVSFVVLRDLLIFSGAAYIRYRHGVLTTSLWPGKWAVGFVSMMFVTMVWPHPVFESYPFKEFFMYLSVLMLTYSFIEYGIRFYRIQRGEG</sequence>
<dbReference type="PANTHER" id="PTHR14269">
    <property type="entry name" value="CDP-DIACYLGLYCEROL--GLYCEROL-3-PHOSPHATE 3-PHOSPHATIDYLTRANSFERASE-RELATED"/>
    <property type="match status" value="1"/>
</dbReference>
<evidence type="ECO:0000256" key="15">
    <source>
        <dbReference type="RuleBase" id="RU003750"/>
    </source>
</evidence>
<feature type="transmembrane region" description="Helical" evidence="16">
    <location>
        <begin position="37"/>
        <end position="55"/>
    </location>
</feature>
<dbReference type="InterPro" id="IPR000462">
    <property type="entry name" value="CDP-OH_P_trans"/>
</dbReference>
<keyword evidence="11 16" id="KW-0472">Membrane</keyword>
<comment type="pathway">
    <text evidence="2">Phospholipid metabolism; phosphatidylglycerol biosynthesis; phosphatidylglycerol from CDP-diacylglycerol: step 1/2.</text>
</comment>
<evidence type="ECO:0000256" key="13">
    <source>
        <dbReference type="ARBA" id="ARBA00023264"/>
    </source>
</evidence>
<protein>
    <recommendedName>
        <fullName evidence="5">CDP-diacylglycerol--glycerol-3-phosphate 3-phosphatidyltransferase</fullName>
        <ecNumber evidence="4">2.7.8.5</ecNumber>
    </recommendedName>
</protein>
<evidence type="ECO:0000256" key="11">
    <source>
        <dbReference type="ARBA" id="ARBA00023136"/>
    </source>
</evidence>
<proteinExistence type="inferred from homology"/>
<evidence type="ECO:0000256" key="9">
    <source>
        <dbReference type="ARBA" id="ARBA00022989"/>
    </source>
</evidence>
<dbReference type="PROSITE" id="PS00379">
    <property type="entry name" value="CDP_ALCOHOL_P_TRANSF"/>
    <property type="match status" value="1"/>
</dbReference>
<evidence type="ECO:0000313" key="18">
    <source>
        <dbReference type="Proteomes" id="UP000008841"/>
    </source>
</evidence>
<comment type="subcellular location">
    <subcellularLocation>
        <location evidence="1">Membrane</location>
        <topology evidence="1">Multi-pass membrane protein</topology>
    </subcellularLocation>
</comment>
<keyword evidence="6" id="KW-0444">Lipid biosynthesis</keyword>
<evidence type="ECO:0000256" key="6">
    <source>
        <dbReference type="ARBA" id="ARBA00022516"/>
    </source>
</evidence>
<dbReference type="GO" id="GO:0016020">
    <property type="term" value="C:membrane"/>
    <property type="evidence" value="ECO:0007669"/>
    <property type="project" value="UniProtKB-SubCell"/>
</dbReference>
<evidence type="ECO:0000256" key="16">
    <source>
        <dbReference type="SAM" id="Phobius"/>
    </source>
</evidence>
<dbReference type="InterPro" id="IPR004570">
    <property type="entry name" value="Phosphatidylglycerol_P_synth"/>
</dbReference>
<dbReference type="PANTHER" id="PTHR14269:SF62">
    <property type="entry name" value="CDP-DIACYLGLYCEROL--GLYCEROL-3-PHOSPHATE 3-PHOSPHATIDYLTRANSFERASE 1, CHLOROPLASTIC"/>
    <property type="match status" value="1"/>
</dbReference>
<evidence type="ECO:0000256" key="4">
    <source>
        <dbReference type="ARBA" id="ARBA00013170"/>
    </source>
</evidence>
<dbReference type="EMBL" id="CP001097">
    <property type="protein sequence ID" value="ACD89570.1"/>
    <property type="molecule type" value="Genomic_DNA"/>
</dbReference>
<reference evidence="17 18" key="1">
    <citation type="submission" date="2008-05" db="EMBL/GenBank/DDBJ databases">
        <title>Complete sequence of Chlorobium limicola DSM 245.</title>
        <authorList>
            <consortium name="US DOE Joint Genome Institute"/>
            <person name="Lucas S."/>
            <person name="Copeland A."/>
            <person name="Lapidus A."/>
            <person name="Glavina del Rio T."/>
            <person name="Dalin E."/>
            <person name="Tice H."/>
            <person name="Bruce D."/>
            <person name="Goodwin L."/>
            <person name="Pitluck S."/>
            <person name="Schmutz J."/>
            <person name="Larimer F."/>
            <person name="Land M."/>
            <person name="Hauser L."/>
            <person name="Kyrpides N."/>
            <person name="Ovchinnikova G."/>
            <person name="Zhao F."/>
            <person name="Li T."/>
            <person name="Liu Z."/>
            <person name="Overmann J."/>
            <person name="Bryant D.A."/>
            <person name="Richardson P."/>
        </authorList>
    </citation>
    <scope>NUCLEOTIDE SEQUENCE [LARGE SCALE GENOMIC DNA]</scope>
    <source>
        <strain evidence="18">DSM 245 / NBRC 103803 / 6330</strain>
    </source>
</reference>
<dbReference type="Proteomes" id="UP000008841">
    <property type="component" value="Chromosome"/>
</dbReference>
<dbReference type="GO" id="GO:0046474">
    <property type="term" value="P:glycerophospholipid biosynthetic process"/>
    <property type="evidence" value="ECO:0007669"/>
    <property type="project" value="TreeGrafter"/>
</dbReference>
<evidence type="ECO:0000313" key="17">
    <source>
        <dbReference type="EMBL" id="ACD89570.1"/>
    </source>
</evidence>
<organism evidence="17 18">
    <name type="scientific">Chlorobium limicola (strain DSM 245 / NBRC 103803 / 6330)</name>
    <dbReference type="NCBI Taxonomy" id="290315"/>
    <lineage>
        <taxon>Bacteria</taxon>
        <taxon>Pseudomonadati</taxon>
        <taxon>Chlorobiota</taxon>
        <taxon>Chlorobiia</taxon>
        <taxon>Chlorobiales</taxon>
        <taxon>Chlorobiaceae</taxon>
        <taxon>Chlorobium/Pelodictyon group</taxon>
        <taxon>Chlorobium</taxon>
    </lineage>
</organism>